<dbReference type="EMBL" id="FXUG01000003">
    <property type="protein sequence ID" value="SMP50532.1"/>
    <property type="molecule type" value="Genomic_DNA"/>
</dbReference>
<gene>
    <name evidence="3" type="ORF">SAMN06265222_103116</name>
</gene>
<feature type="compositionally biased region" description="Pro residues" evidence="2">
    <location>
        <begin position="353"/>
        <end position="377"/>
    </location>
</feature>
<evidence type="ECO:0000313" key="4">
    <source>
        <dbReference type="Proteomes" id="UP001158067"/>
    </source>
</evidence>
<protein>
    <submittedName>
        <fullName evidence="3">Uncharacterized protein</fullName>
    </submittedName>
</protein>
<feature type="region of interest" description="Disordered" evidence="2">
    <location>
        <begin position="343"/>
        <end position="377"/>
    </location>
</feature>
<feature type="coiled-coil region" evidence="1">
    <location>
        <begin position="43"/>
        <end position="162"/>
    </location>
</feature>
<evidence type="ECO:0000313" key="3">
    <source>
        <dbReference type="EMBL" id="SMP50532.1"/>
    </source>
</evidence>
<keyword evidence="4" id="KW-1185">Reference proteome</keyword>
<keyword evidence="1" id="KW-0175">Coiled coil</keyword>
<name>A0ABY1PVU3_9BACT</name>
<accession>A0ABY1PVU3</accession>
<sequence>MRKPRDDGEDDGGLDSLLDTMTNVVGILVLVLIVTQMSVADVVTRITTENKIDENAVQELQKELEQLQEQESELEQVLINPDSVNIDRQREELRRQKELLQRRKELIKQREKEKNEYSIKIEQDKKQADQGQQQLEAAQNKREELETLITASLQKKATLEAKLARTPKTEAPADIEVSIPDPRPAPPGAKELTVLCTGDEIFLVNFDAFRETAKKRAMGLAITTTSKREPEKGIDVKKFTERWERMKDQDDFFDVEYYVQDERFPRLRMKPRKGRGASAAELLNPRSRVRKAWLSQIDITKYYARFNVMPDSFAVYAVARRFFTESGMLSGWTPQSDSYELTSWVPGGMELGPPRPKPPPKPTDPNAPPPKPPNVID</sequence>
<organism evidence="3 4">
    <name type="scientific">Neorhodopirellula lusitana</name>
    <dbReference type="NCBI Taxonomy" id="445327"/>
    <lineage>
        <taxon>Bacteria</taxon>
        <taxon>Pseudomonadati</taxon>
        <taxon>Planctomycetota</taxon>
        <taxon>Planctomycetia</taxon>
        <taxon>Pirellulales</taxon>
        <taxon>Pirellulaceae</taxon>
        <taxon>Neorhodopirellula</taxon>
    </lineage>
</organism>
<evidence type="ECO:0000256" key="2">
    <source>
        <dbReference type="SAM" id="MobiDB-lite"/>
    </source>
</evidence>
<proteinExistence type="predicted"/>
<reference evidence="3 4" key="1">
    <citation type="submission" date="2017-05" db="EMBL/GenBank/DDBJ databases">
        <authorList>
            <person name="Varghese N."/>
            <person name="Submissions S."/>
        </authorList>
    </citation>
    <scope>NUCLEOTIDE SEQUENCE [LARGE SCALE GENOMIC DNA]</scope>
    <source>
        <strain evidence="3 4">DSM 25457</strain>
    </source>
</reference>
<dbReference type="RefSeq" id="WP_283431924.1">
    <property type="nucleotide sequence ID" value="NZ_FXUG01000003.1"/>
</dbReference>
<comment type="caution">
    <text evidence="3">The sequence shown here is derived from an EMBL/GenBank/DDBJ whole genome shotgun (WGS) entry which is preliminary data.</text>
</comment>
<dbReference type="Proteomes" id="UP001158067">
    <property type="component" value="Unassembled WGS sequence"/>
</dbReference>
<evidence type="ECO:0000256" key="1">
    <source>
        <dbReference type="SAM" id="Coils"/>
    </source>
</evidence>